<dbReference type="Pfam" id="PF14265">
    <property type="entry name" value="DUF4355"/>
    <property type="match status" value="1"/>
</dbReference>
<name>A0A081BI49_9LACO</name>
<dbReference type="RefSeq" id="WP_034527333.1">
    <property type="nucleotide sequence ID" value="NZ_BBAZ01000001.1"/>
</dbReference>
<dbReference type="AlphaFoldDB" id="A0A081BI49"/>
<evidence type="ECO:0000313" key="3">
    <source>
        <dbReference type="Proteomes" id="UP000028700"/>
    </source>
</evidence>
<accession>A0A081BI49</accession>
<dbReference type="eggNOG" id="ENOG5030AJK">
    <property type="taxonomic scope" value="Bacteria"/>
</dbReference>
<dbReference type="OrthoDB" id="2327852at2"/>
<proteinExistence type="predicted"/>
<dbReference type="EMBL" id="BBJM01000011">
    <property type="protein sequence ID" value="GAK47717.1"/>
    <property type="molecule type" value="Genomic_DNA"/>
</dbReference>
<organism evidence="2 3">
    <name type="scientific">Secundilactobacillus oryzae JCM 18671</name>
    <dbReference type="NCBI Taxonomy" id="1291743"/>
    <lineage>
        <taxon>Bacteria</taxon>
        <taxon>Bacillati</taxon>
        <taxon>Bacillota</taxon>
        <taxon>Bacilli</taxon>
        <taxon>Lactobacillales</taxon>
        <taxon>Lactobacillaceae</taxon>
        <taxon>Secundilactobacillus</taxon>
    </lineage>
</organism>
<evidence type="ECO:0000313" key="2">
    <source>
        <dbReference type="EMBL" id="GAK47717.1"/>
    </source>
</evidence>
<evidence type="ECO:0000256" key="1">
    <source>
        <dbReference type="SAM" id="MobiDB-lite"/>
    </source>
</evidence>
<dbReference type="InterPro" id="IPR025580">
    <property type="entry name" value="Gp46"/>
</dbReference>
<feature type="region of interest" description="Disordered" evidence="1">
    <location>
        <begin position="183"/>
        <end position="219"/>
    </location>
</feature>
<feature type="region of interest" description="Disordered" evidence="1">
    <location>
        <begin position="92"/>
        <end position="117"/>
    </location>
</feature>
<comment type="caution">
    <text evidence="2">The sequence shown here is derived from an EMBL/GenBank/DDBJ whole genome shotgun (WGS) entry which is preliminary data.</text>
</comment>
<keyword evidence="3" id="KW-1185">Reference proteome</keyword>
<feature type="compositionally biased region" description="Polar residues" evidence="1">
    <location>
        <begin position="18"/>
        <end position="31"/>
    </location>
</feature>
<sequence>MKLYSNALPMLLQYFAEQTNSNDGSPTDPNLNNASGSEGGEGNGTQAGSTNSNDDLTDDNQAIIEKLKGRIGQEQGKKNELQEKLDRANTEIEKLKNGGKDPKDKPLTPEQKENKELKAQLERRDILDATNKVFQEAGVTVDNSLVNMLVTNDRNQTIDNASTLLNFITKLQKDTEANVRKEYQQGGIPKDTTVNQSLDNFGKHVAESSQGLNPLDNFK</sequence>
<reference evidence="2" key="1">
    <citation type="journal article" date="2014" name="Genome Announc.">
        <title>Draft Genome Sequence of Lactobacillus oryzae Strain SG293T.</title>
        <authorList>
            <person name="Tanizawa Y."/>
            <person name="Fujisawa T."/>
            <person name="Mochizuki T."/>
            <person name="Kaminuma E."/>
            <person name="Nakamura Y."/>
            <person name="Tohno M."/>
        </authorList>
    </citation>
    <scope>NUCLEOTIDE SEQUENCE [LARGE SCALE GENOMIC DNA]</scope>
    <source>
        <strain evidence="2">SG293</strain>
    </source>
</reference>
<protein>
    <submittedName>
        <fullName evidence="2">Minor structural protein 2</fullName>
    </submittedName>
</protein>
<dbReference type="Proteomes" id="UP000028700">
    <property type="component" value="Unassembled WGS sequence"/>
</dbReference>
<feature type="region of interest" description="Disordered" evidence="1">
    <location>
        <begin position="18"/>
        <end position="57"/>
    </location>
</feature>
<dbReference type="STRING" id="1291743.LOSG293_110330"/>
<gene>
    <name evidence="2" type="ORF">LOSG293_110330</name>
</gene>